<dbReference type="PRINTS" id="PR00081">
    <property type="entry name" value="GDHRDH"/>
</dbReference>
<organism evidence="1 2">
    <name type="scientific">Candidatus Kutchimonas denitrificans</name>
    <dbReference type="NCBI Taxonomy" id="3056748"/>
    <lineage>
        <taxon>Bacteria</taxon>
        <taxon>Pseudomonadati</taxon>
        <taxon>Gemmatimonadota</taxon>
        <taxon>Gemmatimonadia</taxon>
        <taxon>Candidatus Palauibacterales</taxon>
        <taxon>Candidatus Palauibacteraceae</taxon>
        <taxon>Candidatus Kutchimonas</taxon>
    </lineage>
</organism>
<gene>
    <name evidence="1" type="ORF">GWO12_07995</name>
</gene>
<feature type="non-terminal residue" evidence="1">
    <location>
        <position position="100"/>
    </location>
</feature>
<sequence>MSKTSQARGGPALQDKVALVTGGGAGIGAAIARAFSRAGAAVVVVDIDEAAGTAIVREITGAGGRALFVAGDVSRDEDCRRAVERTVDAFGALDVLVNNA</sequence>
<reference evidence="1 2" key="1">
    <citation type="submission" date="2020-01" db="EMBL/GenBank/DDBJ databases">
        <title>Genomes assembled from Gulf of Kutch pelagic sediment metagenomes.</title>
        <authorList>
            <person name="Chandrashekar M."/>
            <person name="Mahajan M.S."/>
            <person name="Dave K.J."/>
            <person name="Vatsa P."/>
            <person name="Nathani N.M."/>
        </authorList>
    </citation>
    <scope>NUCLEOTIDE SEQUENCE [LARGE SCALE GENOMIC DNA]</scope>
    <source>
        <strain evidence="1">KS3-K002</strain>
    </source>
</reference>
<protein>
    <submittedName>
        <fullName evidence="1">SDR family NAD(P)-dependent oxidoreductase</fullName>
    </submittedName>
</protein>
<dbReference type="InterPro" id="IPR036291">
    <property type="entry name" value="NAD(P)-bd_dom_sf"/>
</dbReference>
<dbReference type="PANTHER" id="PTHR42820:SF1">
    <property type="entry name" value="SHORT-CHAIN DEHYDROGENASE_REDUCTASE FAMILY PROTEIN"/>
    <property type="match status" value="1"/>
</dbReference>
<name>A0AAE4Z785_9BACT</name>
<dbReference type="EMBL" id="JAACAK010000058">
    <property type="protein sequence ID" value="NIR75039.1"/>
    <property type="molecule type" value="Genomic_DNA"/>
</dbReference>
<dbReference type="SUPFAM" id="SSF51735">
    <property type="entry name" value="NAD(P)-binding Rossmann-fold domains"/>
    <property type="match status" value="1"/>
</dbReference>
<evidence type="ECO:0000313" key="2">
    <source>
        <dbReference type="Proteomes" id="UP000702544"/>
    </source>
</evidence>
<comment type="caution">
    <text evidence="1">The sequence shown here is derived from an EMBL/GenBank/DDBJ whole genome shotgun (WGS) entry which is preliminary data.</text>
</comment>
<dbReference type="AlphaFoldDB" id="A0AAE4Z785"/>
<dbReference type="PANTHER" id="PTHR42820">
    <property type="entry name" value="SHORT-CHAIN DEHYDROGENASE REDUCTASE"/>
    <property type="match status" value="1"/>
</dbReference>
<dbReference type="Pfam" id="PF00106">
    <property type="entry name" value="adh_short"/>
    <property type="match status" value="1"/>
</dbReference>
<evidence type="ECO:0000313" key="1">
    <source>
        <dbReference type="EMBL" id="NIR75039.1"/>
    </source>
</evidence>
<dbReference type="Gene3D" id="3.40.50.720">
    <property type="entry name" value="NAD(P)-binding Rossmann-like Domain"/>
    <property type="match status" value="1"/>
</dbReference>
<dbReference type="InterPro" id="IPR002347">
    <property type="entry name" value="SDR_fam"/>
</dbReference>
<accession>A0AAE4Z785</accession>
<proteinExistence type="predicted"/>
<dbReference type="Proteomes" id="UP000702544">
    <property type="component" value="Unassembled WGS sequence"/>
</dbReference>